<comment type="subcellular location">
    <subcellularLocation>
        <location evidence="1">Cell outer membrane</location>
    </subcellularLocation>
</comment>
<reference evidence="8 9" key="1">
    <citation type="submission" date="2024-06" db="EMBL/GenBank/DDBJ databases">
        <title>Genomic Encyclopedia of Type Strains, Phase IV (KMG-IV): sequencing the most valuable type-strain genomes for metagenomic binning, comparative biology and taxonomic classification.</title>
        <authorList>
            <person name="Goeker M."/>
        </authorList>
    </citation>
    <scope>NUCLEOTIDE SEQUENCE [LARGE SCALE GENOMIC DNA]</scope>
    <source>
        <strain evidence="8 9">DSM 23649</strain>
    </source>
</reference>
<evidence type="ECO:0000256" key="1">
    <source>
        <dbReference type="ARBA" id="ARBA00004442"/>
    </source>
</evidence>
<evidence type="ECO:0000259" key="7">
    <source>
        <dbReference type="Pfam" id="PF13505"/>
    </source>
</evidence>
<dbReference type="EMBL" id="JBEPLI010000008">
    <property type="protein sequence ID" value="MET3589861.1"/>
    <property type="molecule type" value="Genomic_DNA"/>
</dbReference>
<name>A0ABV2HH32_9HYPH</name>
<dbReference type="Gene3D" id="2.40.160.20">
    <property type="match status" value="1"/>
</dbReference>
<evidence type="ECO:0000256" key="4">
    <source>
        <dbReference type="ARBA" id="ARBA00023237"/>
    </source>
</evidence>
<proteinExistence type="inferred from homology"/>
<sequence length="293" mass="32115">MNTKCLILASLLAFLAVSNVQAADTVVLSKPNTPALPKASISPVISAPAFSWSGFYLGTQIGNFSSKSDLNYAKDARTGKWDWVDRELSPKPSGFIAGLYAGSNIELGNSFIFGIDMDMAWSDKKDTKTGNEQKITEDLTSINVAFKEAGIPINRPGADDETIPNYGDIVISSVTLKEKWVGATRARIGFSCDRFMPYVSGGVAYTQVQYTMSLLSKSQEDPSFIFASGDVLDKTEKMVGYTLGGGVDIAITDQVILRTEYRYSDFGKKEFAKDKLDIHYKTNDFRIGVGYKF</sequence>
<accession>A0ABV2HH32</accession>
<keyword evidence="3" id="KW-0472">Membrane</keyword>
<dbReference type="PROSITE" id="PS00695">
    <property type="entry name" value="ENT_VIR_OMP_2"/>
    <property type="match status" value="1"/>
</dbReference>
<feature type="chain" id="PRO_5046121625" evidence="6">
    <location>
        <begin position="23"/>
        <end position="293"/>
    </location>
</feature>
<evidence type="ECO:0000256" key="6">
    <source>
        <dbReference type="SAM" id="SignalP"/>
    </source>
</evidence>
<evidence type="ECO:0000256" key="2">
    <source>
        <dbReference type="ARBA" id="ARBA00022729"/>
    </source>
</evidence>
<feature type="domain" description="Outer membrane protein beta-barrel" evidence="7">
    <location>
        <begin position="45"/>
        <end position="293"/>
    </location>
</feature>
<dbReference type="RefSeq" id="WP_354189758.1">
    <property type="nucleotide sequence ID" value="NZ_JBEPLI010000008.1"/>
</dbReference>
<comment type="similarity">
    <text evidence="5">Belongs to the Omp25/RopB family.</text>
</comment>
<keyword evidence="2 6" id="KW-0732">Signal</keyword>
<keyword evidence="9" id="KW-1185">Reference proteome</keyword>
<evidence type="ECO:0000256" key="5">
    <source>
        <dbReference type="ARBA" id="ARBA00038306"/>
    </source>
</evidence>
<dbReference type="Proteomes" id="UP001549086">
    <property type="component" value="Unassembled WGS sequence"/>
</dbReference>
<dbReference type="Pfam" id="PF13505">
    <property type="entry name" value="OMP_b-brl"/>
    <property type="match status" value="1"/>
</dbReference>
<keyword evidence="4" id="KW-0998">Cell outer membrane</keyword>
<dbReference type="InterPro" id="IPR027385">
    <property type="entry name" value="Beta-barrel_OMP"/>
</dbReference>
<dbReference type="SUPFAM" id="SSF56925">
    <property type="entry name" value="OMPA-like"/>
    <property type="match status" value="1"/>
</dbReference>
<comment type="caution">
    <text evidence="8">The sequence shown here is derived from an EMBL/GenBank/DDBJ whole genome shotgun (WGS) entry which is preliminary data.</text>
</comment>
<dbReference type="InterPro" id="IPR011250">
    <property type="entry name" value="OMP/PagP_B-barrel"/>
</dbReference>
<dbReference type="PANTHER" id="PTHR34001">
    <property type="entry name" value="BLL7405 PROTEIN"/>
    <property type="match status" value="1"/>
</dbReference>
<feature type="signal peptide" evidence="6">
    <location>
        <begin position="1"/>
        <end position="22"/>
    </location>
</feature>
<dbReference type="InterPro" id="IPR051692">
    <property type="entry name" value="OMP-like"/>
</dbReference>
<dbReference type="InterPro" id="IPR000758">
    <property type="entry name" value="Enterovir_OMP"/>
</dbReference>
<evidence type="ECO:0000313" key="8">
    <source>
        <dbReference type="EMBL" id="MET3589861.1"/>
    </source>
</evidence>
<evidence type="ECO:0000256" key="3">
    <source>
        <dbReference type="ARBA" id="ARBA00023136"/>
    </source>
</evidence>
<protein>
    <submittedName>
        <fullName evidence="8">Outer membrane immunogenic protein</fullName>
    </submittedName>
</protein>
<dbReference type="PANTHER" id="PTHR34001:SF3">
    <property type="entry name" value="BLL7405 PROTEIN"/>
    <property type="match status" value="1"/>
</dbReference>
<evidence type="ECO:0000313" key="9">
    <source>
        <dbReference type="Proteomes" id="UP001549086"/>
    </source>
</evidence>
<organism evidence="8 9">
    <name type="scientific">Bartonella silvatica</name>
    <dbReference type="NCBI Taxonomy" id="357760"/>
    <lineage>
        <taxon>Bacteria</taxon>
        <taxon>Pseudomonadati</taxon>
        <taxon>Pseudomonadota</taxon>
        <taxon>Alphaproteobacteria</taxon>
        <taxon>Hyphomicrobiales</taxon>
        <taxon>Bartonellaceae</taxon>
        <taxon>Bartonella</taxon>
    </lineage>
</organism>
<gene>
    <name evidence="8" type="ORF">ABID23_000949</name>
</gene>